<evidence type="ECO:0000256" key="6">
    <source>
        <dbReference type="SAM" id="SignalP"/>
    </source>
</evidence>
<dbReference type="Proteomes" id="UP000184474">
    <property type="component" value="Unassembled WGS sequence"/>
</dbReference>
<dbReference type="Pfam" id="PF22544">
    <property type="entry name" value="HYDIN_VesB_CFA65-like_Ig"/>
    <property type="match status" value="3"/>
</dbReference>
<feature type="signal peptide" evidence="6">
    <location>
        <begin position="1"/>
        <end position="21"/>
    </location>
</feature>
<feature type="domain" description="HYDIN/VesB/CFA65-like Ig-like" evidence="7">
    <location>
        <begin position="787"/>
        <end position="878"/>
    </location>
</feature>
<accession>A0A1M6J4N7</accession>
<keyword evidence="3" id="KW-0963">Cytoplasm</keyword>
<dbReference type="SMART" id="SM00710">
    <property type="entry name" value="PbH1"/>
    <property type="match status" value="8"/>
</dbReference>
<evidence type="ECO:0000313" key="8">
    <source>
        <dbReference type="EMBL" id="SHJ41623.1"/>
    </source>
</evidence>
<dbReference type="EMBL" id="FRAA01000001">
    <property type="protein sequence ID" value="SHJ41623.1"/>
    <property type="molecule type" value="Genomic_DNA"/>
</dbReference>
<evidence type="ECO:0000313" key="9">
    <source>
        <dbReference type="Proteomes" id="UP000184474"/>
    </source>
</evidence>
<keyword evidence="5" id="KW-0966">Cell projection</keyword>
<sequence>MTKYLLSLTFFSLMISWSATRADSYLFPAAAPSLVVTSTGDNGGINPAVGAGTGTLRQAIVNANANSSATIAVPHIISFDLDATEQITLEATLPALNQPIIIDGTTATGWTSTNLITIIATGSAKVSNGSGFNLAANGCQIYGLEITGFNASNQSTILITGTQAQIGDINKGNVISGNATAIRVNANNNTIKGNKIGTNAAGTAANANTGTLIVFSSGTSGNVLGGTTAGEGNLISGNLSSILLDGNATLLGNYIGTDITGMSSIPNQGTSVFVRNGNGSTIGDGTLAGRNVISGNTGNAILVDANNVTIDGNYIGVNADATAKLANDAGIYLRGGTGASIGNGESEIGNIISGNNSYGLLIRTSGATIVGNAIGTNLDGTLSLGNSSGGISIDGSNVHVGGSEEGEGNIIAYNSTGVYVTSGSGNAVRSNSIFCNSIGLRIDAGANGNKVVPVFANITEGAGTGSISGTSESGDVVEVYVADDDCNSDQANTLLGSAIADTNGDWVLSGLNISAGAKISATATSTSNNTSRITFAKTEIDVYEGTDNTGTAIADAQSATVDLGSQALGTDLVTTFAIHNSGAIQLSVSSVTVSGTDYSVSITTNINTGNTDIAGGGTETFTLTLSGATSGTFEEIVTIVSNDANEGTYTFPVSGVITDPEIDILFDEETLEDAQTNHVDLGSAIVGSDLVSTFTIENTGNIALNVSSITVDNNSYTVGSAIAAIAADDDDTFTLTLSGATVGIYTATVTVVSDDVDESTFTFPITGAITTPEISVYAGDDDTGTALSFDQTEVLDMGTAVEGTDLIQTIAIVNTGSSVLSISDITVTGSDFGIENAPGEVGAGETETFEINLSGVIEGSYSASVTINSDDADEATFTFPVSAVITKPEIAVFEGDDSSGTEISDGNTSYALDFGTVIEGTDLSENITIANIGSSVLNVSSITVTGDFSVTSMISSVAVDGSATFTVSLAGAAAGTYEETVTISSDDADEGTFTFPITAEITAPEINVYAGASNSGTAL</sequence>
<comment type="subcellular location">
    <subcellularLocation>
        <location evidence="1">Cell projection</location>
        <location evidence="1">Cilium</location>
    </subcellularLocation>
    <subcellularLocation>
        <location evidence="2">Cytoplasm</location>
    </subcellularLocation>
</comment>
<dbReference type="PANTHER" id="PTHR37833:SF1">
    <property type="entry name" value="SIGNAL PEPTIDE PROTEIN"/>
    <property type="match status" value="1"/>
</dbReference>
<keyword evidence="4" id="KW-0969">Cilium</keyword>
<feature type="chain" id="PRO_5013382426" description="HYDIN/VesB/CFA65-like Ig-like domain-containing protein" evidence="6">
    <location>
        <begin position="22"/>
        <end position="1019"/>
    </location>
</feature>
<keyword evidence="9" id="KW-1185">Reference proteome</keyword>
<feature type="domain" description="HYDIN/VesB/CFA65-like Ig-like" evidence="7">
    <location>
        <begin position="677"/>
        <end position="763"/>
    </location>
</feature>
<dbReference type="STRING" id="156994.SAMN04488028_10141"/>
<dbReference type="NCBIfam" id="NF012200">
    <property type="entry name" value="choice_anch_D"/>
    <property type="match status" value="4"/>
</dbReference>
<feature type="domain" description="HYDIN/VesB/CFA65-like Ig-like" evidence="7">
    <location>
        <begin position="911"/>
        <end position="990"/>
    </location>
</feature>
<protein>
    <recommendedName>
        <fullName evidence="7">HYDIN/VesB/CFA65-like Ig-like domain-containing protein</fullName>
    </recommendedName>
</protein>
<dbReference type="RefSeq" id="WP_170863693.1">
    <property type="nucleotide sequence ID" value="NZ_FRAA01000001.1"/>
</dbReference>
<dbReference type="AlphaFoldDB" id="A0A1M6J4N7"/>
<dbReference type="Gene3D" id="2.60.40.10">
    <property type="entry name" value="Immunoglobulins"/>
    <property type="match status" value="4"/>
</dbReference>
<evidence type="ECO:0000256" key="5">
    <source>
        <dbReference type="ARBA" id="ARBA00023273"/>
    </source>
</evidence>
<keyword evidence="6" id="KW-0732">Signal</keyword>
<gene>
    <name evidence="8" type="ORF">SAMN04488028_10141</name>
</gene>
<dbReference type="PANTHER" id="PTHR37833">
    <property type="entry name" value="LIPOPROTEIN-RELATED"/>
    <property type="match status" value="1"/>
</dbReference>
<dbReference type="InterPro" id="IPR013783">
    <property type="entry name" value="Ig-like_fold"/>
</dbReference>
<dbReference type="InterPro" id="IPR053879">
    <property type="entry name" value="HYDIN_VesB_CFA65-like_Ig"/>
</dbReference>
<evidence type="ECO:0000256" key="3">
    <source>
        <dbReference type="ARBA" id="ARBA00022490"/>
    </source>
</evidence>
<dbReference type="GO" id="GO:0005737">
    <property type="term" value="C:cytoplasm"/>
    <property type="evidence" value="ECO:0007669"/>
    <property type="project" value="UniProtKB-SubCell"/>
</dbReference>
<proteinExistence type="predicted"/>
<evidence type="ECO:0000259" key="7">
    <source>
        <dbReference type="Pfam" id="PF22544"/>
    </source>
</evidence>
<dbReference type="InterPro" id="IPR006626">
    <property type="entry name" value="PbH1"/>
</dbReference>
<name>A0A1M6J4N7_REIAG</name>
<organism evidence="8 9">
    <name type="scientific">Reichenbachiella agariperforans</name>
    <dbReference type="NCBI Taxonomy" id="156994"/>
    <lineage>
        <taxon>Bacteria</taxon>
        <taxon>Pseudomonadati</taxon>
        <taxon>Bacteroidota</taxon>
        <taxon>Cytophagia</taxon>
        <taxon>Cytophagales</taxon>
        <taxon>Reichenbachiellaceae</taxon>
        <taxon>Reichenbachiella</taxon>
    </lineage>
</organism>
<reference evidence="9" key="1">
    <citation type="submission" date="2016-11" db="EMBL/GenBank/DDBJ databases">
        <authorList>
            <person name="Varghese N."/>
            <person name="Submissions S."/>
        </authorList>
    </citation>
    <scope>NUCLEOTIDE SEQUENCE [LARGE SCALE GENOMIC DNA]</scope>
    <source>
        <strain evidence="9">DSM 26134</strain>
    </source>
</reference>
<evidence type="ECO:0000256" key="4">
    <source>
        <dbReference type="ARBA" id="ARBA00023069"/>
    </source>
</evidence>
<feature type="non-terminal residue" evidence="8">
    <location>
        <position position="1019"/>
    </location>
</feature>
<evidence type="ECO:0000256" key="2">
    <source>
        <dbReference type="ARBA" id="ARBA00004496"/>
    </source>
</evidence>
<evidence type="ECO:0000256" key="1">
    <source>
        <dbReference type="ARBA" id="ARBA00004138"/>
    </source>
</evidence>